<dbReference type="OrthoDB" id="8756764at2"/>
<dbReference type="Proteomes" id="UP000198866">
    <property type="component" value="Unassembled WGS sequence"/>
</dbReference>
<sequence length="88" mass="10072">MERDEFIDALKREGFAEIVTVTHDAQGTLEDHAHPFEAKALILHGQLTLRTGDMERVYRMGDVFHLHANENHSERFGPDGVQYLVGRK</sequence>
<dbReference type="EMBL" id="FNYE01000003">
    <property type="protein sequence ID" value="SEI67712.1"/>
    <property type="molecule type" value="Genomic_DNA"/>
</dbReference>
<dbReference type="RefSeq" id="WP_090864037.1">
    <property type="nucleotide sequence ID" value="NZ_FNYE01000003.1"/>
</dbReference>
<dbReference type="STRING" id="667676.SAMN05192539_1003248"/>
<gene>
    <name evidence="1" type="ORF">SAMN05192539_1003248</name>
</gene>
<dbReference type="AlphaFoldDB" id="A0A1H6SVW8"/>
<reference evidence="2" key="1">
    <citation type="submission" date="2016-10" db="EMBL/GenBank/DDBJ databases">
        <authorList>
            <person name="Varghese N."/>
            <person name="Submissions S."/>
        </authorList>
    </citation>
    <scope>NUCLEOTIDE SEQUENCE [LARGE SCALE GENOMIC DNA]</scope>
    <source>
        <strain evidence="2">LMG 26031</strain>
    </source>
</reference>
<dbReference type="Gene3D" id="2.60.120.10">
    <property type="entry name" value="Jelly Rolls"/>
    <property type="match status" value="1"/>
</dbReference>
<evidence type="ECO:0000313" key="2">
    <source>
        <dbReference type="Proteomes" id="UP000198866"/>
    </source>
</evidence>
<dbReference type="SUPFAM" id="SSF51182">
    <property type="entry name" value="RmlC-like cupins"/>
    <property type="match status" value="1"/>
</dbReference>
<dbReference type="InterPro" id="IPR014710">
    <property type="entry name" value="RmlC-like_jellyroll"/>
</dbReference>
<dbReference type="InterPro" id="IPR011051">
    <property type="entry name" value="RmlC_Cupin_sf"/>
</dbReference>
<name>A0A1H6SVW8_9BURK</name>
<keyword evidence="2" id="KW-1185">Reference proteome</keyword>
<accession>A0A1H6SVW8</accession>
<evidence type="ECO:0008006" key="3">
    <source>
        <dbReference type="Google" id="ProtNLM"/>
    </source>
</evidence>
<organism evidence="1 2">
    <name type="scientific">Paraburkholderia diazotrophica</name>
    <dbReference type="NCBI Taxonomy" id="667676"/>
    <lineage>
        <taxon>Bacteria</taxon>
        <taxon>Pseudomonadati</taxon>
        <taxon>Pseudomonadota</taxon>
        <taxon>Betaproteobacteria</taxon>
        <taxon>Burkholderiales</taxon>
        <taxon>Burkholderiaceae</taxon>
        <taxon>Paraburkholderia</taxon>
    </lineage>
</organism>
<evidence type="ECO:0000313" key="1">
    <source>
        <dbReference type="EMBL" id="SEI67712.1"/>
    </source>
</evidence>
<proteinExistence type="predicted"/>
<protein>
    <recommendedName>
        <fullName evidence="3">Cupin domain-containing protein</fullName>
    </recommendedName>
</protein>